<dbReference type="InterPro" id="IPR011047">
    <property type="entry name" value="Quinoprotein_ADH-like_sf"/>
</dbReference>
<keyword evidence="4" id="KW-1185">Reference proteome</keyword>
<evidence type="ECO:0000313" key="4">
    <source>
        <dbReference type="Proteomes" id="UP000674318"/>
    </source>
</evidence>
<protein>
    <submittedName>
        <fullName evidence="3">Uncharacterized protein</fullName>
    </submittedName>
</protein>
<dbReference type="RefSeq" id="XP_067759444.1">
    <property type="nucleotide sequence ID" value="XM_067902423.1"/>
</dbReference>
<dbReference type="KEGG" id="phet:94292500"/>
<dbReference type="SUPFAM" id="SSF50998">
    <property type="entry name" value="Quinoprotein alcohol dehydrogenase-like"/>
    <property type="match status" value="1"/>
</dbReference>
<gene>
    <name evidence="3" type="ORF">JKF63_06474</name>
</gene>
<evidence type="ECO:0000313" key="3">
    <source>
        <dbReference type="EMBL" id="KAG5510972.1"/>
    </source>
</evidence>
<dbReference type="Gene3D" id="2.130.10.10">
    <property type="entry name" value="YVTN repeat-like/Quinoprotein amine dehydrogenase"/>
    <property type="match status" value="1"/>
</dbReference>
<organism evidence="3 4">
    <name type="scientific">Porcisia hertigi</name>
    <dbReference type="NCBI Taxonomy" id="2761500"/>
    <lineage>
        <taxon>Eukaryota</taxon>
        <taxon>Discoba</taxon>
        <taxon>Euglenozoa</taxon>
        <taxon>Kinetoplastea</taxon>
        <taxon>Metakinetoplastina</taxon>
        <taxon>Trypanosomatida</taxon>
        <taxon>Trypanosomatidae</taxon>
        <taxon>Leishmaniinae</taxon>
        <taxon>Porcisia</taxon>
    </lineage>
</organism>
<keyword evidence="1" id="KW-0175">Coiled coil</keyword>
<comment type="caution">
    <text evidence="3">The sequence shown here is derived from an EMBL/GenBank/DDBJ whole genome shotgun (WGS) entry which is preliminary data.</text>
</comment>
<dbReference type="GeneID" id="94292500"/>
<dbReference type="Proteomes" id="UP000674318">
    <property type="component" value="Unassembled WGS sequence"/>
</dbReference>
<sequence length="850" mass="92639">MKVLHSSPVAGRLCCAAGEEVWVAKQSGGIAVFSALTGDHATDITLKGADGETPAQATHMIAVFEEMWVSTNEGRVHFYEIATHKWVDSVLIPGAERKVQVVSLSFNGHIAVIAAASGSVYIHHPLTHKRLGTLSTSLSPCTAVIQFYSFVVGGDAGGALYLWDPFTCECVIYHGESKSEVVALLHEPTTGTIWVSRANEHVDVYALHEGTLQLQHRVRGIGRVTGMVAVSGTVVATTFTKRIVQIDALTAKTTINVESAHDNFIHGCCKAMHQEVAQVWSIGNDGTLRVWNAVGLQVPAVPLPRLPPATQAALVSSMKANFELAQGDLRVEVQSERLHRLNMSEMLMKAREEAQELRLRLTGEEEKRLTIDAELAAERKHRKELEEHNAKLIKDATDMVSRFADTERECNSLRGEVTQLKVDLSKSRTEASTKQTERSDLEKQLSQERANRNVLEQRLRDAEGKLSSLQAEHRRVCDEMRSVTATHQTGRASQDILAKSTAAWCTELEHARKMNDLMRSAMASMEYTIRRREEEDRDLTSLLNAFRSRVADRVTDPNLSALLLATIARNAPRFDLQCDELTKAQLMNKNGPFLQFIQSLRAADPEAYEKLMQYLQNPSLSQALSADAQTLLDRFVTLASREGKVSGEDIASLKRAIPGFTDSAAIAQGAGVVGVVNASTPGASSAPHKGAILPIPVGVTTLQGSGAGVHGIHGGGAGPLGSAGGSLAVQNGLLGSVPLHELRGQAFTDDHYIREQQVMFEFILKTRHLLVESLAVLYKRIASARQVVEAFCLNTTAASTSTVAVSLSHKNLQPFQGIFSDVVRELEGLAFDVLQRYLTTAEKQRLGVGQ</sequence>
<dbReference type="EMBL" id="JAFJZO010000007">
    <property type="protein sequence ID" value="KAG5510972.1"/>
    <property type="molecule type" value="Genomic_DNA"/>
</dbReference>
<evidence type="ECO:0000256" key="1">
    <source>
        <dbReference type="SAM" id="Coils"/>
    </source>
</evidence>
<dbReference type="AlphaFoldDB" id="A0A836LK05"/>
<name>A0A836LK05_9TRYP</name>
<feature type="region of interest" description="Disordered" evidence="2">
    <location>
        <begin position="424"/>
        <end position="450"/>
    </location>
</feature>
<feature type="coiled-coil region" evidence="1">
    <location>
        <begin position="340"/>
        <end position="395"/>
    </location>
</feature>
<proteinExistence type="predicted"/>
<dbReference type="OrthoDB" id="278097at2759"/>
<accession>A0A836LK05</accession>
<reference evidence="3 4" key="1">
    <citation type="submission" date="2021-02" db="EMBL/GenBank/DDBJ databases">
        <title>Porcisia hertigi Genome sequencing and assembly.</title>
        <authorList>
            <person name="Almutairi H."/>
            <person name="Gatherer D."/>
        </authorList>
    </citation>
    <scope>NUCLEOTIDE SEQUENCE [LARGE SCALE GENOMIC DNA]</scope>
    <source>
        <strain evidence="3 4">C119</strain>
    </source>
</reference>
<dbReference type="InterPro" id="IPR015943">
    <property type="entry name" value="WD40/YVTN_repeat-like_dom_sf"/>
</dbReference>
<evidence type="ECO:0000256" key="2">
    <source>
        <dbReference type="SAM" id="MobiDB-lite"/>
    </source>
</evidence>